<dbReference type="InterPro" id="IPR032675">
    <property type="entry name" value="LRR_dom_sf"/>
</dbReference>
<dbReference type="InterPro" id="IPR001810">
    <property type="entry name" value="F-box_dom"/>
</dbReference>
<dbReference type="AlphaFoldDB" id="A0A550BYR6"/>
<dbReference type="Pfam" id="PF12937">
    <property type="entry name" value="F-box-like"/>
    <property type="match status" value="1"/>
</dbReference>
<dbReference type="SUPFAM" id="SSF81383">
    <property type="entry name" value="F-box domain"/>
    <property type="match status" value="1"/>
</dbReference>
<organism evidence="2 3">
    <name type="scientific">Schizophyllum amplum</name>
    <dbReference type="NCBI Taxonomy" id="97359"/>
    <lineage>
        <taxon>Eukaryota</taxon>
        <taxon>Fungi</taxon>
        <taxon>Dikarya</taxon>
        <taxon>Basidiomycota</taxon>
        <taxon>Agaricomycotina</taxon>
        <taxon>Agaricomycetes</taxon>
        <taxon>Agaricomycetidae</taxon>
        <taxon>Agaricales</taxon>
        <taxon>Schizophyllaceae</taxon>
        <taxon>Schizophyllum</taxon>
    </lineage>
</organism>
<keyword evidence="3" id="KW-1185">Reference proteome</keyword>
<dbReference type="EMBL" id="VDMD01000043">
    <property type="protein sequence ID" value="TRM57710.1"/>
    <property type="molecule type" value="Genomic_DNA"/>
</dbReference>
<protein>
    <recommendedName>
        <fullName evidence="1">F-box domain-containing protein</fullName>
    </recommendedName>
</protein>
<evidence type="ECO:0000313" key="3">
    <source>
        <dbReference type="Proteomes" id="UP000320762"/>
    </source>
</evidence>
<evidence type="ECO:0000259" key="1">
    <source>
        <dbReference type="Pfam" id="PF12937"/>
    </source>
</evidence>
<accession>A0A550BYR6</accession>
<reference evidence="2 3" key="1">
    <citation type="journal article" date="2019" name="New Phytol.">
        <title>Comparative genomics reveals unique wood-decay strategies and fruiting body development in the Schizophyllaceae.</title>
        <authorList>
            <person name="Almasi E."/>
            <person name="Sahu N."/>
            <person name="Krizsan K."/>
            <person name="Balint B."/>
            <person name="Kovacs G.M."/>
            <person name="Kiss B."/>
            <person name="Cseklye J."/>
            <person name="Drula E."/>
            <person name="Henrissat B."/>
            <person name="Nagy I."/>
            <person name="Chovatia M."/>
            <person name="Adam C."/>
            <person name="LaButti K."/>
            <person name="Lipzen A."/>
            <person name="Riley R."/>
            <person name="Grigoriev I.V."/>
            <person name="Nagy L.G."/>
        </authorList>
    </citation>
    <scope>NUCLEOTIDE SEQUENCE [LARGE SCALE GENOMIC DNA]</scope>
    <source>
        <strain evidence="2 3">NL-1724</strain>
    </source>
</reference>
<dbReference type="InterPro" id="IPR036047">
    <property type="entry name" value="F-box-like_dom_sf"/>
</dbReference>
<comment type="caution">
    <text evidence="2">The sequence shown here is derived from an EMBL/GenBank/DDBJ whole genome shotgun (WGS) entry which is preliminary data.</text>
</comment>
<feature type="domain" description="F-box" evidence="1">
    <location>
        <begin position="61"/>
        <end position="122"/>
    </location>
</feature>
<evidence type="ECO:0000313" key="2">
    <source>
        <dbReference type="EMBL" id="TRM57710.1"/>
    </source>
</evidence>
<dbReference type="Proteomes" id="UP000320762">
    <property type="component" value="Unassembled WGS sequence"/>
</dbReference>
<dbReference type="STRING" id="97359.A0A550BYR6"/>
<gene>
    <name evidence="2" type="ORF">BD626DRAFT_574205</name>
</gene>
<sequence>MSALDTMIVPRAALLETLSAVQDTVSHLIGDLTEAEIVDIEGYMGRIGRHLMCSRNVLVPINKLPEEILSYIFHFNQPAYPDFAPSWPSGPRSRSWIEVSYVCKHWRSVAVSLPCLWSLVDLRQKGFDAHKLEAFVRRSKAAPLTVFYENSVSDHPVSRALQDVVARDMDRIRHMHIKGNLRSLVANFSQPAPCLRSLSLWHRGADDALGHADPAPALFNGRAPLLRKITISACALWHAYRITSLTHLALFHVEVRRLDDGFVDMLAGCQQLEMLAIISPRPLPATELEPQQQQQQQQHTSRIIVFPCLRHLHVVGVSHVSPIPWLRLFLAHFDVFEHCEFQLEFHAWSPRSALPLESVLSIFPPASQFRPLKRIDTVQLWTSYRTRPRIAIHSRTLFILAYLNDFPLGRPEEHMLFDPDARAVIINDTQDAFPSLWRTLLSPTARFKTLDVFEENQNTVEPFEALRPGPGAEGVPCPELQTVNWTSGSAREDPIFELMAVANDRARRGSPLRELSIWSNGSGDGRRTVEFDALGAPMGYFNTDSSTQQWIDEAIQGLIDATTAKHPDGSQW</sequence>
<dbReference type="Gene3D" id="3.80.10.10">
    <property type="entry name" value="Ribonuclease Inhibitor"/>
    <property type="match status" value="1"/>
</dbReference>
<dbReference type="OrthoDB" id="3053652at2759"/>
<name>A0A550BYR6_9AGAR</name>
<proteinExistence type="predicted"/>